<dbReference type="OrthoDB" id="323031at2759"/>
<keyword evidence="2" id="KW-1185">Reference proteome</keyword>
<dbReference type="AlphaFoldDB" id="A0A8S1R4X9"/>
<protein>
    <submittedName>
        <fullName evidence="1">Uncharacterized protein</fullName>
    </submittedName>
</protein>
<accession>A0A8S1R4X9</accession>
<dbReference type="EMBL" id="CAJJDN010000138">
    <property type="protein sequence ID" value="CAD8122334.1"/>
    <property type="molecule type" value="Genomic_DNA"/>
</dbReference>
<name>A0A8S1R4X9_9CILI</name>
<evidence type="ECO:0000313" key="1">
    <source>
        <dbReference type="EMBL" id="CAD8122334.1"/>
    </source>
</evidence>
<gene>
    <name evidence="1" type="ORF">PSON_ATCC_30995.1.T1380004</name>
</gene>
<evidence type="ECO:0000313" key="2">
    <source>
        <dbReference type="Proteomes" id="UP000692954"/>
    </source>
</evidence>
<comment type="caution">
    <text evidence="1">The sequence shown here is derived from an EMBL/GenBank/DDBJ whole genome shotgun (WGS) entry which is preliminary data.</text>
</comment>
<proteinExistence type="predicted"/>
<organism evidence="1 2">
    <name type="scientific">Paramecium sonneborni</name>
    <dbReference type="NCBI Taxonomy" id="65129"/>
    <lineage>
        <taxon>Eukaryota</taxon>
        <taxon>Sar</taxon>
        <taxon>Alveolata</taxon>
        <taxon>Ciliophora</taxon>
        <taxon>Intramacronucleata</taxon>
        <taxon>Oligohymenophorea</taxon>
        <taxon>Peniculida</taxon>
        <taxon>Parameciidae</taxon>
        <taxon>Paramecium</taxon>
    </lineage>
</organism>
<reference evidence="1" key="1">
    <citation type="submission" date="2021-01" db="EMBL/GenBank/DDBJ databases">
        <authorList>
            <consortium name="Genoscope - CEA"/>
            <person name="William W."/>
        </authorList>
    </citation>
    <scope>NUCLEOTIDE SEQUENCE</scope>
</reference>
<dbReference type="Proteomes" id="UP000692954">
    <property type="component" value="Unassembled WGS sequence"/>
</dbReference>
<sequence>MQNPRLDLQNIQNQFEMIVEELKSQNFFEFYSIAHQIDFYEDTKILTGKTFNVTKDAKFIVTAFKMNQFTAYDFYETFVNFYHTLQLQKWKDLGKIINYESSLIDLNEFSLFLAIDMTLNQKTQVNQVQKGKLCLQSTRDDEGKENATWVEYYFDENNDEQQYKSLLRKCKLINAKGKQYMYFQHKIQ</sequence>